<name>A0A9P6T4X9_9BASI</name>
<protein>
    <submittedName>
        <fullName evidence="1">Uncharacterized protein</fullName>
    </submittedName>
</protein>
<evidence type="ECO:0000313" key="1">
    <source>
        <dbReference type="EMBL" id="KAG0138981.1"/>
    </source>
</evidence>
<gene>
    <name evidence="1" type="ORF">CROQUDRAFT_111790</name>
</gene>
<reference evidence="1" key="1">
    <citation type="submission" date="2013-11" db="EMBL/GenBank/DDBJ databases">
        <title>Genome sequence of the fusiform rust pathogen reveals effectors for host alternation and coevolution with pine.</title>
        <authorList>
            <consortium name="DOE Joint Genome Institute"/>
            <person name="Smith K."/>
            <person name="Pendleton A."/>
            <person name="Kubisiak T."/>
            <person name="Anderson C."/>
            <person name="Salamov A."/>
            <person name="Aerts A."/>
            <person name="Riley R."/>
            <person name="Clum A."/>
            <person name="Lindquist E."/>
            <person name="Ence D."/>
            <person name="Campbell M."/>
            <person name="Kronenberg Z."/>
            <person name="Feau N."/>
            <person name="Dhillon B."/>
            <person name="Hamelin R."/>
            <person name="Burleigh J."/>
            <person name="Smith J."/>
            <person name="Yandell M."/>
            <person name="Nelson C."/>
            <person name="Grigoriev I."/>
            <person name="Davis J."/>
        </authorList>
    </citation>
    <scope>NUCLEOTIDE SEQUENCE</scope>
    <source>
        <strain evidence="1">G11</strain>
    </source>
</reference>
<organism evidence="1 2">
    <name type="scientific">Cronartium quercuum f. sp. fusiforme G11</name>
    <dbReference type="NCBI Taxonomy" id="708437"/>
    <lineage>
        <taxon>Eukaryota</taxon>
        <taxon>Fungi</taxon>
        <taxon>Dikarya</taxon>
        <taxon>Basidiomycota</taxon>
        <taxon>Pucciniomycotina</taxon>
        <taxon>Pucciniomycetes</taxon>
        <taxon>Pucciniales</taxon>
        <taxon>Coleosporiaceae</taxon>
        <taxon>Cronartium</taxon>
    </lineage>
</organism>
<dbReference type="AlphaFoldDB" id="A0A9P6T4X9"/>
<evidence type="ECO:0000313" key="2">
    <source>
        <dbReference type="Proteomes" id="UP000886653"/>
    </source>
</evidence>
<accession>A0A9P6T4X9</accession>
<proteinExistence type="predicted"/>
<sequence>MALMLITQEVRAVLNTALVEPHKADLSNVKTWVGSVKWQVSTNPSKVAQVLGLEPSSGLELELGLEPGWANRQTSVEDSDNLQASMNHSERVQALEQEWVPEQEQVPEQVQAFGQERKKMALTNLSPTDQRNTEVVDLTLAVNLMMQNFLKAFTLRNTGRHTKGSLASSHLKDLNLTTMSKMVQVYRLPHHHLLLPNKVIDPLLLVDRVKTVTLDHLLLHAPLVLGKILRPVLALRLMPTLEPVDLSMAALNTMVGEVQAVLVKETKDLEMEVTPDQDNPTRAHHRHLSTEVDPVKEISVVPMETLPPLLLLPIMLKPVAPVLISPTRLTSVETGPLPTRCF</sequence>
<keyword evidence="2" id="KW-1185">Reference proteome</keyword>
<dbReference type="Proteomes" id="UP000886653">
    <property type="component" value="Unassembled WGS sequence"/>
</dbReference>
<comment type="caution">
    <text evidence="1">The sequence shown here is derived from an EMBL/GenBank/DDBJ whole genome shotgun (WGS) entry which is preliminary data.</text>
</comment>
<dbReference type="EMBL" id="MU168028">
    <property type="protein sequence ID" value="KAG0138981.1"/>
    <property type="molecule type" value="Genomic_DNA"/>
</dbReference>